<proteinExistence type="predicted"/>
<dbReference type="RefSeq" id="WP_062033767.1">
    <property type="nucleotide sequence ID" value="NZ_CP032427.1"/>
</dbReference>
<name>A0A101RZY6_9ACTN</name>
<protein>
    <recommendedName>
        <fullName evidence="6">Peptidase inhibitor family I36</fullName>
    </recommendedName>
</protein>
<dbReference type="KEGG" id="sge:DWG14_07679"/>
<evidence type="ECO:0000313" key="3">
    <source>
        <dbReference type="EMBL" id="KUN64772.1"/>
    </source>
</evidence>
<dbReference type="EMBL" id="LMWV01000019">
    <property type="protein sequence ID" value="KUN64772.1"/>
    <property type="molecule type" value="Genomic_DNA"/>
</dbReference>
<organism evidence="3 4">
    <name type="scientific">Streptomyces griseorubiginosus</name>
    <dbReference type="NCBI Taxonomy" id="67304"/>
    <lineage>
        <taxon>Bacteria</taxon>
        <taxon>Bacillati</taxon>
        <taxon>Actinomycetota</taxon>
        <taxon>Actinomycetes</taxon>
        <taxon>Kitasatosporales</taxon>
        <taxon>Streptomycetaceae</taxon>
        <taxon>Streptomyces</taxon>
    </lineage>
</organism>
<dbReference type="AlphaFoldDB" id="A0A101RZY6"/>
<reference evidence="3 4" key="1">
    <citation type="submission" date="2015-10" db="EMBL/GenBank/DDBJ databases">
        <title>Draft genome sequence of Streptomyces griseorubiginosus DSM 40469, type strain for the species Streptomyces griseorubiginosus.</title>
        <authorList>
            <person name="Ruckert C."/>
            <person name="Winkler A."/>
            <person name="Kalinowski J."/>
            <person name="Kampfer P."/>
            <person name="Glaeser S."/>
        </authorList>
    </citation>
    <scope>NUCLEOTIDE SEQUENCE [LARGE SCALE GENOMIC DNA]</scope>
    <source>
        <strain evidence="3 4">DSM 40469</strain>
    </source>
</reference>
<dbReference type="Proteomes" id="UP000265765">
    <property type="component" value="Chromosome"/>
</dbReference>
<dbReference type="EMBL" id="CP032427">
    <property type="protein sequence ID" value="AYC43372.1"/>
    <property type="molecule type" value="Genomic_DNA"/>
</dbReference>
<keyword evidence="4" id="KW-1185">Reference proteome</keyword>
<dbReference type="Proteomes" id="UP000054375">
    <property type="component" value="Unassembled WGS sequence"/>
</dbReference>
<dbReference type="GeneID" id="91286476"/>
<evidence type="ECO:0008006" key="6">
    <source>
        <dbReference type="Google" id="ProtNLM"/>
    </source>
</evidence>
<evidence type="ECO:0000256" key="1">
    <source>
        <dbReference type="SAM" id="SignalP"/>
    </source>
</evidence>
<gene>
    <name evidence="3" type="ORF">AQJ54_22985</name>
    <name evidence="2" type="ORF">DWG14_07679</name>
</gene>
<keyword evidence="1" id="KW-0732">Signal</keyword>
<accession>A0A124GTW0</accession>
<accession>A0A101RZY6</accession>
<dbReference type="OrthoDB" id="2677885at2"/>
<feature type="chain" id="PRO_5041794250" description="Peptidase inhibitor family I36" evidence="1">
    <location>
        <begin position="19"/>
        <end position="144"/>
    </location>
</feature>
<evidence type="ECO:0000313" key="5">
    <source>
        <dbReference type="Proteomes" id="UP000265765"/>
    </source>
</evidence>
<evidence type="ECO:0000313" key="4">
    <source>
        <dbReference type="Proteomes" id="UP000054375"/>
    </source>
</evidence>
<reference evidence="2 5" key="2">
    <citation type="submission" date="2018-09" db="EMBL/GenBank/DDBJ databases">
        <title>Production of Trimethoprim by Streptomyces sp. 3E-1.</title>
        <authorList>
            <person name="Kang H.J."/>
            <person name="Kim S.B."/>
        </authorList>
    </citation>
    <scope>NUCLEOTIDE SEQUENCE [LARGE SCALE GENOMIC DNA]</scope>
    <source>
        <strain evidence="2 5">3E-1</strain>
    </source>
</reference>
<evidence type="ECO:0000313" key="2">
    <source>
        <dbReference type="EMBL" id="AYC43372.1"/>
    </source>
</evidence>
<sequence>MRLSRTFASLGVTATATAGLVLGVAPQSNADAGLTCPDSQTYCMRFHYNTGFAGSRTVFRGFDHYSLNGYTFLGDGAGKGQPVKNNAASAVNMAPYNLVIYFNSNLQGACDSLPEFGTAYQLKNTYNNNASFGYGRNDNTCYKF</sequence>
<feature type="signal peptide" evidence="1">
    <location>
        <begin position="1"/>
        <end position="18"/>
    </location>
</feature>